<dbReference type="KEGG" id="cluj:IAU68_06045"/>
<evidence type="ECO:0000256" key="2">
    <source>
        <dbReference type="ARBA" id="ARBA00022692"/>
    </source>
</evidence>
<dbReference type="PANTHER" id="PTHR33507:SF3">
    <property type="entry name" value="INNER MEMBRANE PROTEIN YBBJ"/>
    <property type="match status" value="1"/>
</dbReference>
<gene>
    <name evidence="7" type="ORF">H7348_05540</name>
    <name evidence="8" type="ORF">IAU68_06045</name>
</gene>
<feature type="domain" description="NfeD-like C-terminal" evidence="6">
    <location>
        <begin position="83"/>
        <end position="140"/>
    </location>
</feature>
<dbReference type="Gene3D" id="2.40.50.140">
    <property type="entry name" value="Nucleic acid-binding proteins"/>
    <property type="match status" value="1"/>
</dbReference>
<proteinExistence type="predicted"/>
<evidence type="ECO:0000256" key="4">
    <source>
        <dbReference type="ARBA" id="ARBA00023136"/>
    </source>
</evidence>
<name>A0A7H0JW71_9CORY</name>
<dbReference type="InterPro" id="IPR002810">
    <property type="entry name" value="NfeD-like_C"/>
</dbReference>
<organism evidence="8 9">
    <name type="scientific">Corynebacterium lujinxingii</name>
    <dbReference type="NCBI Taxonomy" id="2763010"/>
    <lineage>
        <taxon>Bacteria</taxon>
        <taxon>Bacillati</taxon>
        <taxon>Actinomycetota</taxon>
        <taxon>Actinomycetes</taxon>
        <taxon>Mycobacteriales</taxon>
        <taxon>Corynebacteriaceae</taxon>
        <taxon>Corynebacterium</taxon>
    </lineage>
</organism>
<feature type="transmembrane region" description="Helical" evidence="5">
    <location>
        <begin position="37"/>
        <end position="63"/>
    </location>
</feature>
<reference evidence="9 10" key="1">
    <citation type="submission" date="2020-08" db="EMBL/GenBank/DDBJ databases">
        <title>novel species in genus Corynebacterium.</title>
        <authorList>
            <person name="Zhang G."/>
        </authorList>
    </citation>
    <scope>NUCLEOTIDE SEQUENCE [LARGE SCALE GENOMIC DNA]</scope>
    <source>
        <strain evidence="9 10">zg-917</strain>
        <strain evidence="8">Zg-917</strain>
    </source>
</reference>
<protein>
    <submittedName>
        <fullName evidence="8">NfeD family protein</fullName>
    </submittedName>
</protein>
<evidence type="ECO:0000313" key="8">
    <source>
        <dbReference type="EMBL" id="QNP89287.1"/>
    </source>
</evidence>
<evidence type="ECO:0000313" key="9">
    <source>
        <dbReference type="Proteomes" id="UP000516235"/>
    </source>
</evidence>
<sequence>MGALLWFIVAAILALAELAVGELTLLMLACGALVTAGVALAGVPLAAEIAVFTVASVLFWVFLRPPLRKRMEKPLVLDETPRALVGSRAEVVEDIVDGTGQVRLDGSLWSARALDPAATIPAGSHVTVYDIDGPVAVVWKES</sequence>
<dbReference type="EMBL" id="CP061032">
    <property type="protein sequence ID" value="QNP89287.1"/>
    <property type="molecule type" value="Genomic_DNA"/>
</dbReference>
<evidence type="ECO:0000256" key="3">
    <source>
        <dbReference type="ARBA" id="ARBA00022989"/>
    </source>
</evidence>
<evidence type="ECO:0000259" key="6">
    <source>
        <dbReference type="Pfam" id="PF01957"/>
    </source>
</evidence>
<comment type="subcellular location">
    <subcellularLocation>
        <location evidence="1">Membrane</location>
        <topology evidence="1">Multi-pass membrane protein</topology>
    </subcellularLocation>
</comment>
<keyword evidence="3 5" id="KW-1133">Transmembrane helix</keyword>
<evidence type="ECO:0000256" key="5">
    <source>
        <dbReference type="SAM" id="Phobius"/>
    </source>
</evidence>
<keyword evidence="2 5" id="KW-0812">Transmembrane</keyword>
<dbReference type="InterPro" id="IPR052165">
    <property type="entry name" value="Membrane_assoc_protease"/>
</dbReference>
<dbReference type="PANTHER" id="PTHR33507">
    <property type="entry name" value="INNER MEMBRANE PROTEIN YBBJ"/>
    <property type="match status" value="1"/>
</dbReference>
<dbReference type="SUPFAM" id="SSF141322">
    <property type="entry name" value="NfeD domain-like"/>
    <property type="match status" value="1"/>
</dbReference>
<evidence type="ECO:0000313" key="10">
    <source>
        <dbReference type="Proteomes" id="UP000642876"/>
    </source>
</evidence>
<dbReference type="AlphaFoldDB" id="A0A7H0JW71"/>
<keyword evidence="4 5" id="KW-0472">Membrane</keyword>
<dbReference type="EMBL" id="JACMYE010000004">
    <property type="protein sequence ID" value="MBC3178774.1"/>
    <property type="molecule type" value="Genomic_DNA"/>
</dbReference>
<dbReference type="RefSeq" id="WP_171193994.1">
    <property type="nucleotide sequence ID" value="NZ_CP061032.1"/>
</dbReference>
<dbReference type="Proteomes" id="UP000516235">
    <property type="component" value="Chromosome"/>
</dbReference>
<dbReference type="GO" id="GO:0005886">
    <property type="term" value="C:plasma membrane"/>
    <property type="evidence" value="ECO:0007669"/>
    <property type="project" value="TreeGrafter"/>
</dbReference>
<dbReference type="Proteomes" id="UP000642876">
    <property type="component" value="Unassembled WGS sequence"/>
</dbReference>
<keyword evidence="10" id="KW-1185">Reference proteome</keyword>
<evidence type="ECO:0000313" key="7">
    <source>
        <dbReference type="EMBL" id="MBC3178774.1"/>
    </source>
</evidence>
<dbReference type="InterPro" id="IPR012340">
    <property type="entry name" value="NA-bd_OB-fold"/>
</dbReference>
<evidence type="ECO:0000256" key="1">
    <source>
        <dbReference type="ARBA" id="ARBA00004141"/>
    </source>
</evidence>
<accession>A0A7H0JW71</accession>
<dbReference type="Pfam" id="PF01957">
    <property type="entry name" value="NfeD"/>
    <property type="match status" value="1"/>
</dbReference>